<protein>
    <submittedName>
        <fullName evidence="2">Uncharacterized protein</fullName>
    </submittedName>
</protein>
<name>A0A8T0U8V8_PANVG</name>
<evidence type="ECO:0000256" key="1">
    <source>
        <dbReference type="SAM" id="MobiDB-lite"/>
    </source>
</evidence>
<feature type="compositionally biased region" description="Basic and acidic residues" evidence="1">
    <location>
        <begin position="85"/>
        <end position="112"/>
    </location>
</feature>
<keyword evidence="3" id="KW-1185">Reference proteome</keyword>
<comment type="caution">
    <text evidence="2">The sequence shown here is derived from an EMBL/GenBank/DDBJ whole genome shotgun (WGS) entry which is preliminary data.</text>
</comment>
<evidence type="ECO:0000313" key="3">
    <source>
        <dbReference type="Proteomes" id="UP000823388"/>
    </source>
</evidence>
<proteinExistence type="predicted"/>
<gene>
    <name evidence="2" type="ORF">PVAP13_3NG181236</name>
</gene>
<feature type="compositionally biased region" description="Basic and acidic residues" evidence="1">
    <location>
        <begin position="54"/>
        <end position="76"/>
    </location>
</feature>
<feature type="region of interest" description="Disordered" evidence="1">
    <location>
        <begin position="1"/>
        <end position="119"/>
    </location>
</feature>
<dbReference type="EMBL" id="CM029042">
    <property type="protein sequence ID" value="KAG2617463.1"/>
    <property type="molecule type" value="Genomic_DNA"/>
</dbReference>
<sequence>MTPNGGDDDGGVRGEAFGLEEHDTEAGGELGEEVLGGEGEDGARVGDLLGDLGGRVERVGGGEHSTEGHGGERSDGEVDGVGGHGGERGDGEVHEVGEESKEGGDERKKEGRGILVQKF</sequence>
<dbReference type="AlphaFoldDB" id="A0A8T0U8V8"/>
<evidence type="ECO:0000313" key="2">
    <source>
        <dbReference type="EMBL" id="KAG2617463.1"/>
    </source>
</evidence>
<dbReference type="Proteomes" id="UP000823388">
    <property type="component" value="Chromosome 3N"/>
</dbReference>
<reference evidence="2" key="1">
    <citation type="submission" date="2020-05" db="EMBL/GenBank/DDBJ databases">
        <title>WGS assembly of Panicum virgatum.</title>
        <authorList>
            <person name="Lovell J.T."/>
            <person name="Jenkins J."/>
            <person name="Shu S."/>
            <person name="Juenger T.E."/>
            <person name="Schmutz J."/>
        </authorList>
    </citation>
    <scope>NUCLEOTIDE SEQUENCE</scope>
    <source>
        <strain evidence="2">AP13</strain>
    </source>
</reference>
<accession>A0A8T0U8V8</accession>
<organism evidence="2 3">
    <name type="scientific">Panicum virgatum</name>
    <name type="common">Blackwell switchgrass</name>
    <dbReference type="NCBI Taxonomy" id="38727"/>
    <lineage>
        <taxon>Eukaryota</taxon>
        <taxon>Viridiplantae</taxon>
        <taxon>Streptophyta</taxon>
        <taxon>Embryophyta</taxon>
        <taxon>Tracheophyta</taxon>
        <taxon>Spermatophyta</taxon>
        <taxon>Magnoliopsida</taxon>
        <taxon>Liliopsida</taxon>
        <taxon>Poales</taxon>
        <taxon>Poaceae</taxon>
        <taxon>PACMAD clade</taxon>
        <taxon>Panicoideae</taxon>
        <taxon>Panicodae</taxon>
        <taxon>Paniceae</taxon>
        <taxon>Panicinae</taxon>
        <taxon>Panicum</taxon>
        <taxon>Panicum sect. Hiantes</taxon>
    </lineage>
</organism>